<sequence length="263" mass="28255" precursor="true">MNPLASAVTMTALVAASATVHAQSDFYRRTMPPNASEGGVAGLAVIGGHRYQGSDESRIRVLPSIEYQWSNGFFAGVMSGVGYNASRSSEMSYGARITADFGRKERRSAALRGLGDIDPRPEIGAFFNANLTSNLTLNSAVRYGSGNNRNGLLLDLGAGWNTRISPSLQFSATVATTWSNNRYAQDYFGITKEQAVNSGYAEFAPGPGLRDVRLGTSVIYRMNPKWSLVGSLVYSELIGDARNSPIVRQKGSLSSVIALGYNF</sequence>
<dbReference type="GO" id="GO:0009279">
    <property type="term" value="C:cell outer membrane"/>
    <property type="evidence" value="ECO:0007669"/>
    <property type="project" value="UniProtKB-SubCell"/>
</dbReference>
<organism evidence="7 8">
    <name type="scientific">Comamonas testosteroni (strain DSM 14576 / KF-1)</name>
    <name type="common">Pseudomonas testosteroni</name>
    <dbReference type="NCBI Taxonomy" id="399795"/>
    <lineage>
        <taxon>Bacteria</taxon>
        <taxon>Pseudomonadati</taxon>
        <taxon>Pseudomonadota</taxon>
        <taxon>Betaproteobacteria</taxon>
        <taxon>Burkholderiales</taxon>
        <taxon>Comamonadaceae</taxon>
        <taxon>Comamonas</taxon>
    </lineage>
</organism>
<dbReference type="RefSeq" id="WP_003055667.1">
    <property type="nucleotide sequence ID" value="NZ_AAUJ02000001.1"/>
</dbReference>
<comment type="subcellular location">
    <subcellularLocation>
        <location evidence="1">Cell outer membrane</location>
    </subcellularLocation>
</comment>
<evidence type="ECO:0000313" key="7">
    <source>
        <dbReference type="EMBL" id="EED67790.1"/>
    </source>
</evidence>
<accession>B7WWQ6</accession>
<evidence type="ECO:0000256" key="4">
    <source>
        <dbReference type="ARBA" id="ARBA00023136"/>
    </source>
</evidence>
<evidence type="ECO:0000256" key="3">
    <source>
        <dbReference type="ARBA" id="ARBA00022729"/>
    </source>
</evidence>
<keyword evidence="4" id="KW-0472">Membrane</keyword>
<reference evidence="7 8" key="1">
    <citation type="journal article" date="2004" name="Appl. Environ. Microbiol.">
        <title>Mineralization of individual congeners of linear alkylbenzenesulfonate by defined pairs of heterotrophic bacteria.</title>
        <authorList>
            <person name="Schleheck D."/>
            <person name="Knepper T.P."/>
            <person name="Fischer K."/>
            <person name="Cook A.M."/>
        </authorList>
    </citation>
    <scope>NUCLEOTIDE SEQUENCE [LARGE SCALE GENOMIC DNA]</scope>
    <source>
        <strain evidence="8">DSM 14576 / KF-1</strain>
    </source>
</reference>
<gene>
    <name evidence="7" type="ORF">CtesDRAFT_PD2736</name>
</gene>
<dbReference type="PANTHER" id="PTHR38776:SF1">
    <property type="entry name" value="MLTA-INTERACTING PROTEIN-RELATED"/>
    <property type="match status" value="1"/>
</dbReference>
<dbReference type="eggNOG" id="COG3713">
    <property type="taxonomic scope" value="Bacteria"/>
</dbReference>
<dbReference type="Pfam" id="PF06629">
    <property type="entry name" value="MipA"/>
    <property type="match status" value="1"/>
</dbReference>
<comment type="caution">
    <text evidence="7">The sequence shown here is derived from an EMBL/GenBank/DDBJ whole genome shotgun (WGS) entry which is preliminary data.</text>
</comment>
<evidence type="ECO:0000256" key="5">
    <source>
        <dbReference type="ARBA" id="ARBA00023237"/>
    </source>
</evidence>
<evidence type="ECO:0000256" key="1">
    <source>
        <dbReference type="ARBA" id="ARBA00004442"/>
    </source>
</evidence>
<dbReference type="AlphaFoldDB" id="B7WWQ6"/>
<evidence type="ECO:0000313" key="8">
    <source>
        <dbReference type="Proteomes" id="UP000003039"/>
    </source>
</evidence>
<proteinExistence type="inferred from homology"/>
<protein>
    <submittedName>
        <fullName evidence="7">MltA-interacting MipA family protein</fullName>
    </submittedName>
</protein>
<feature type="chain" id="PRO_5002865243" evidence="6">
    <location>
        <begin position="23"/>
        <end position="263"/>
    </location>
</feature>
<keyword evidence="5" id="KW-0998">Cell outer membrane</keyword>
<keyword evidence="3 6" id="KW-0732">Signal</keyword>
<comment type="similarity">
    <text evidence="2">Belongs to the MipA/OmpV family.</text>
</comment>
<evidence type="ECO:0000256" key="2">
    <source>
        <dbReference type="ARBA" id="ARBA00005722"/>
    </source>
</evidence>
<dbReference type="PANTHER" id="PTHR38776">
    <property type="entry name" value="MLTA-INTERACTING PROTEIN-RELATED"/>
    <property type="match status" value="1"/>
</dbReference>
<name>B7WWQ6_COMTK</name>
<dbReference type="InterPro" id="IPR010583">
    <property type="entry name" value="MipA"/>
</dbReference>
<dbReference type="EMBL" id="AAUJ02000001">
    <property type="protein sequence ID" value="EED67790.1"/>
    <property type="molecule type" value="Genomic_DNA"/>
</dbReference>
<feature type="signal peptide" evidence="6">
    <location>
        <begin position="1"/>
        <end position="22"/>
    </location>
</feature>
<dbReference type="OrthoDB" id="8585044at2"/>
<evidence type="ECO:0000256" key="6">
    <source>
        <dbReference type="SAM" id="SignalP"/>
    </source>
</evidence>
<dbReference type="Proteomes" id="UP000003039">
    <property type="component" value="Unassembled WGS sequence"/>
</dbReference>